<name>A0A3Q7FZT7_SOLLC</name>
<feature type="domain" description="Glycosyltransferase N-terminal" evidence="2">
    <location>
        <begin position="31"/>
        <end position="104"/>
    </location>
</feature>
<dbReference type="Gene3D" id="3.40.50.2000">
    <property type="entry name" value="Glycogen Phosphorylase B"/>
    <property type="match status" value="1"/>
</dbReference>
<evidence type="ECO:0000313" key="3">
    <source>
        <dbReference type="EnsemblPlants" id="Solyc04g026170.2.1.1"/>
    </source>
</evidence>
<accession>A0A3Q7FZT7</accession>
<dbReference type="AlphaFoldDB" id="A0A3Q7FZT7"/>
<dbReference type="Pfam" id="PF26168">
    <property type="entry name" value="Glyco_transf_N"/>
    <property type="match status" value="1"/>
</dbReference>
<sequence length="116" mass="13113">MKKSQSRDMEDPIEVRNSDLENLPNHVLDHDVVIVMVPFLAQGHLNQLLQLASLISSSYDPLVYYDGSSTHNQQVRIQANALNPSNMQKSTSIKFQLLNLLQLHLSLMPQADPNHI</sequence>
<keyword evidence="4" id="KW-1185">Reference proteome</keyword>
<dbReference type="InterPro" id="IPR058980">
    <property type="entry name" value="Glyco_transf_N"/>
</dbReference>
<evidence type="ECO:0000313" key="4">
    <source>
        <dbReference type="Proteomes" id="UP000004994"/>
    </source>
</evidence>
<reference evidence="3" key="1">
    <citation type="journal article" date="2012" name="Nature">
        <title>The tomato genome sequence provides insights into fleshy fruit evolution.</title>
        <authorList>
            <consortium name="Tomato Genome Consortium"/>
        </authorList>
    </citation>
    <scope>NUCLEOTIDE SEQUENCE [LARGE SCALE GENOMIC DNA]</scope>
    <source>
        <strain evidence="3">cv. Heinz 1706</strain>
    </source>
</reference>
<organism evidence="3">
    <name type="scientific">Solanum lycopersicum</name>
    <name type="common">Tomato</name>
    <name type="synonym">Lycopersicon esculentum</name>
    <dbReference type="NCBI Taxonomy" id="4081"/>
    <lineage>
        <taxon>Eukaryota</taxon>
        <taxon>Viridiplantae</taxon>
        <taxon>Streptophyta</taxon>
        <taxon>Embryophyta</taxon>
        <taxon>Tracheophyta</taxon>
        <taxon>Spermatophyta</taxon>
        <taxon>Magnoliopsida</taxon>
        <taxon>eudicotyledons</taxon>
        <taxon>Gunneridae</taxon>
        <taxon>Pentapetalae</taxon>
        <taxon>asterids</taxon>
        <taxon>lamiids</taxon>
        <taxon>Solanales</taxon>
        <taxon>Solanaceae</taxon>
        <taxon>Solanoideae</taxon>
        <taxon>Solaneae</taxon>
        <taxon>Solanum</taxon>
        <taxon>Solanum subgen. Lycopersicon</taxon>
    </lineage>
</organism>
<proteinExistence type="inferred from homology"/>
<evidence type="ECO:0000256" key="1">
    <source>
        <dbReference type="ARBA" id="ARBA00009995"/>
    </source>
</evidence>
<reference evidence="3" key="2">
    <citation type="submission" date="2019-01" db="UniProtKB">
        <authorList>
            <consortium name="EnsemblPlants"/>
        </authorList>
    </citation>
    <scope>IDENTIFICATION</scope>
    <source>
        <strain evidence="3">cv. Heinz 1706</strain>
    </source>
</reference>
<dbReference type="InParanoid" id="A0A3Q7FZT7"/>
<protein>
    <recommendedName>
        <fullName evidence="2">Glycosyltransferase N-terminal domain-containing protein</fullName>
    </recommendedName>
</protein>
<dbReference type="Gramene" id="Solyc04g026170.2.1">
    <property type="protein sequence ID" value="Solyc04g026170.2.1.1"/>
    <property type="gene ID" value="Solyc04g026170.2"/>
</dbReference>
<dbReference type="Proteomes" id="UP000004994">
    <property type="component" value="Chromosome 4"/>
</dbReference>
<dbReference type="EnsemblPlants" id="Solyc04g026170.2.1">
    <property type="protein sequence ID" value="Solyc04g026170.2.1.1"/>
    <property type="gene ID" value="Solyc04g026170.2"/>
</dbReference>
<evidence type="ECO:0000259" key="2">
    <source>
        <dbReference type="Pfam" id="PF26168"/>
    </source>
</evidence>
<comment type="similarity">
    <text evidence="1">Belongs to the UDP-glycosyltransferase family.</text>
</comment>